<feature type="transmembrane region" description="Helical" evidence="1">
    <location>
        <begin position="6"/>
        <end position="27"/>
    </location>
</feature>
<dbReference type="EMBL" id="FOCP01000017">
    <property type="protein sequence ID" value="SEN40939.1"/>
    <property type="molecule type" value="Genomic_DNA"/>
</dbReference>
<organism evidence="2 3">
    <name type="scientific">Nitrosomonas marina</name>
    <dbReference type="NCBI Taxonomy" id="917"/>
    <lineage>
        <taxon>Bacteria</taxon>
        <taxon>Pseudomonadati</taxon>
        <taxon>Pseudomonadota</taxon>
        <taxon>Betaproteobacteria</taxon>
        <taxon>Nitrosomonadales</taxon>
        <taxon>Nitrosomonadaceae</taxon>
        <taxon>Nitrosomonas</taxon>
    </lineage>
</organism>
<reference evidence="2 3" key="1">
    <citation type="submission" date="2016-10" db="EMBL/GenBank/DDBJ databases">
        <authorList>
            <person name="de Groot N.N."/>
        </authorList>
    </citation>
    <scope>NUCLEOTIDE SEQUENCE [LARGE SCALE GENOMIC DNA]</scope>
    <source>
        <strain evidence="2 3">Nm22</strain>
    </source>
</reference>
<dbReference type="STRING" id="917.SAMN05216326_10161"/>
<dbReference type="Proteomes" id="UP000199459">
    <property type="component" value="Unassembled WGS sequence"/>
</dbReference>
<dbReference type="RefSeq" id="WP_090633173.1">
    <property type="nucleotide sequence ID" value="NZ_FOCP01000017.1"/>
</dbReference>
<sequence length="182" mass="20348">MSTTKIVIICLFLLMAIFFVGLSLNLVEKPNHGVSGESKEQQHEIASDYKKDSWVNVIDKLLAPFAASLQPDDVDINCTHSKTGFQLSEQTPECEITVPGFDASFKKLSLRPDKRSARLRITFLPTDGDKQEPFSWPSDESGDDTINFVILGNADMQGKTVATIFIECKNCTDQRKVNIEFE</sequence>
<keyword evidence="1" id="KW-0812">Transmembrane</keyword>
<name>A0A1H8GAS0_9PROT</name>
<dbReference type="AlphaFoldDB" id="A0A1H8GAS0"/>
<proteinExistence type="predicted"/>
<gene>
    <name evidence="2" type="ORF">SAMN05216325_11718</name>
</gene>
<protein>
    <submittedName>
        <fullName evidence="2">Uncharacterized protein</fullName>
    </submittedName>
</protein>
<evidence type="ECO:0000313" key="3">
    <source>
        <dbReference type="Proteomes" id="UP000199459"/>
    </source>
</evidence>
<accession>A0A1H8GAS0</accession>
<dbReference type="OrthoDB" id="8545464at2"/>
<evidence type="ECO:0000313" key="2">
    <source>
        <dbReference type="EMBL" id="SEN40939.1"/>
    </source>
</evidence>
<keyword evidence="1" id="KW-1133">Transmembrane helix</keyword>
<keyword evidence="1" id="KW-0472">Membrane</keyword>
<evidence type="ECO:0000256" key="1">
    <source>
        <dbReference type="SAM" id="Phobius"/>
    </source>
</evidence>